<dbReference type="InterPro" id="IPR027268">
    <property type="entry name" value="Peptidase_M4/M1_CTD_sf"/>
</dbReference>
<comment type="similarity">
    <text evidence="1">Belongs to the peptidase M4 family.</text>
</comment>
<dbReference type="PRINTS" id="PR00730">
    <property type="entry name" value="THERMOLYSIN"/>
</dbReference>
<organism evidence="14 15">
    <name type="scientific">Cystobacter ferrugineus</name>
    <dbReference type="NCBI Taxonomy" id="83449"/>
    <lineage>
        <taxon>Bacteria</taxon>
        <taxon>Pseudomonadati</taxon>
        <taxon>Myxococcota</taxon>
        <taxon>Myxococcia</taxon>
        <taxon>Myxococcales</taxon>
        <taxon>Cystobacterineae</taxon>
        <taxon>Archangiaceae</taxon>
        <taxon>Cystobacter</taxon>
    </lineage>
</organism>
<feature type="domain" description="FTP" evidence="13">
    <location>
        <begin position="105"/>
        <end position="154"/>
    </location>
</feature>
<reference evidence="14 15" key="2">
    <citation type="submission" date="2016-12" db="EMBL/GenBank/DDBJ databases">
        <title>Draft Genome Sequence of Cystobacter ferrugineus Strain Cbfe23.</title>
        <authorList>
            <person name="Akbar S."/>
            <person name="Dowd S.E."/>
            <person name="Stevens D.C."/>
        </authorList>
    </citation>
    <scope>NUCLEOTIDE SEQUENCE [LARGE SCALE GENOMIC DNA]</scope>
    <source>
        <strain evidence="14 15">Cbfe23</strain>
    </source>
</reference>
<accession>A0A1L9B1V4</accession>
<keyword evidence="15" id="KW-1185">Reference proteome</keyword>
<feature type="domain" description="Peptidase M4 C-terminal" evidence="11">
    <location>
        <begin position="357"/>
        <end position="524"/>
    </location>
</feature>
<evidence type="ECO:0000256" key="7">
    <source>
        <dbReference type="ARBA" id="ARBA00023049"/>
    </source>
</evidence>
<dbReference type="Pfam" id="PF01447">
    <property type="entry name" value="Peptidase_M4"/>
    <property type="match status" value="1"/>
</dbReference>
<dbReference type="OrthoDB" id="5479586at2"/>
<evidence type="ECO:0000256" key="1">
    <source>
        <dbReference type="ARBA" id="ARBA00009388"/>
    </source>
</evidence>
<dbReference type="InterPro" id="IPR001570">
    <property type="entry name" value="Peptidase_M4_C_domain"/>
</dbReference>
<evidence type="ECO:0000256" key="4">
    <source>
        <dbReference type="ARBA" id="ARBA00022729"/>
    </source>
</evidence>
<evidence type="ECO:0000256" key="6">
    <source>
        <dbReference type="ARBA" id="ARBA00022833"/>
    </source>
</evidence>
<dbReference type="PANTHER" id="PTHR33794:SF1">
    <property type="entry name" value="BACILLOLYSIN"/>
    <property type="match status" value="1"/>
</dbReference>
<feature type="active site" evidence="8">
    <location>
        <position position="347"/>
    </location>
</feature>
<keyword evidence="3" id="KW-0479">Metal-binding</keyword>
<reference evidence="15" key="1">
    <citation type="submission" date="2016-11" db="EMBL/GenBank/DDBJ databases">
        <authorList>
            <person name="Shukria A."/>
            <person name="Stevens D.C."/>
        </authorList>
    </citation>
    <scope>NUCLEOTIDE SEQUENCE [LARGE SCALE GENOMIC DNA]</scope>
    <source>
        <strain evidence="15">Cbfe23</strain>
    </source>
</reference>
<evidence type="ECO:0000259" key="13">
    <source>
        <dbReference type="Pfam" id="PF07504"/>
    </source>
</evidence>
<dbReference type="InterPro" id="IPR007280">
    <property type="entry name" value="Peptidase_C_arc/bac"/>
</dbReference>
<dbReference type="Pfam" id="PF07504">
    <property type="entry name" value="FTP"/>
    <property type="match status" value="1"/>
</dbReference>
<dbReference type="Proteomes" id="UP000182229">
    <property type="component" value="Unassembled WGS sequence"/>
</dbReference>
<comment type="caution">
    <text evidence="14">The sequence shown here is derived from an EMBL/GenBank/DDBJ whole genome shotgun (WGS) entry which is preliminary data.</text>
</comment>
<dbReference type="Gene3D" id="1.10.390.10">
    <property type="entry name" value="Neutral Protease Domain 2"/>
    <property type="match status" value="1"/>
</dbReference>
<dbReference type="SUPFAM" id="SSF55486">
    <property type="entry name" value="Metalloproteases ('zincins'), catalytic domain"/>
    <property type="match status" value="1"/>
</dbReference>
<dbReference type="InterPro" id="IPR023612">
    <property type="entry name" value="Peptidase_M4"/>
</dbReference>
<feature type="active site" description="Proton donor" evidence="8">
    <location>
        <position position="437"/>
    </location>
</feature>
<feature type="domain" description="Peptidase M4" evidence="10">
    <location>
        <begin position="245"/>
        <end position="354"/>
    </location>
</feature>
<evidence type="ECO:0000313" key="15">
    <source>
        <dbReference type="Proteomes" id="UP000182229"/>
    </source>
</evidence>
<dbReference type="GO" id="GO:0004222">
    <property type="term" value="F:metalloendopeptidase activity"/>
    <property type="evidence" value="ECO:0007669"/>
    <property type="project" value="InterPro"/>
</dbReference>
<feature type="domain" description="Peptidase C-terminal archaeal/bacterial" evidence="12">
    <location>
        <begin position="667"/>
        <end position="733"/>
    </location>
</feature>
<dbReference type="Gene3D" id="2.60.120.380">
    <property type="match status" value="2"/>
</dbReference>
<dbReference type="Pfam" id="PF04151">
    <property type="entry name" value="PPC"/>
    <property type="match status" value="2"/>
</dbReference>
<feature type="chain" id="PRO_5010249768" evidence="9">
    <location>
        <begin position="20"/>
        <end position="750"/>
    </location>
</feature>
<dbReference type="STRING" id="83449.BON30_34340"/>
<evidence type="ECO:0000256" key="3">
    <source>
        <dbReference type="ARBA" id="ARBA00022723"/>
    </source>
</evidence>
<evidence type="ECO:0000313" key="14">
    <source>
        <dbReference type="EMBL" id="OJH36239.1"/>
    </source>
</evidence>
<dbReference type="Gene3D" id="3.10.450.490">
    <property type="match status" value="1"/>
</dbReference>
<dbReference type="CDD" id="cd09597">
    <property type="entry name" value="M4_TLP"/>
    <property type="match status" value="1"/>
</dbReference>
<dbReference type="GO" id="GO:0006508">
    <property type="term" value="P:proteolysis"/>
    <property type="evidence" value="ECO:0007669"/>
    <property type="project" value="UniProtKB-KW"/>
</dbReference>
<name>A0A1L9B1V4_9BACT</name>
<dbReference type="Pfam" id="PF02868">
    <property type="entry name" value="Peptidase_M4_C"/>
    <property type="match status" value="1"/>
</dbReference>
<evidence type="ECO:0000256" key="9">
    <source>
        <dbReference type="SAM" id="SignalP"/>
    </source>
</evidence>
<evidence type="ECO:0000259" key="11">
    <source>
        <dbReference type="Pfam" id="PF02868"/>
    </source>
</evidence>
<dbReference type="GO" id="GO:0046872">
    <property type="term" value="F:metal ion binding"/>
    <property type="evidence" value="ECO:0007669"/>
    <property type="project" value="UniProtKB-KW"/>
</dbReference>
<dbReference type="InterPro" id="IPR013856">
    <property type="entry name" value="Peptidase_M4_domain"/>
</dbReference>
<evidence type="ECO:0000256" key="8">
    <source>
        <dbReference type="PIRSR" id="PIRSR623612-1"/>
    </source>
</evidence>
<evidence type="ECO:0000256" key="2">
    <source>
        <dbReference type="ARBA" id="ARBA00022670"/>
    </source>
</evidence>
<dbReference type="AlphaFoldDB" id="A0A1L9B1V4"/>
<keyword evidence="5" id="KW-0378">Hydrolase</keyword>
<evidence type="ECO:0000259" key="10">
    <source>
        <dbReference type="Pfam" id="PF01447"/>
    </source>
</evidence>
<evidence type="ECO:0000256" key="5">
    <source>
        <dbReference type="ARBA" id="ARBA00022801"/>
    </source>
</evidence>
<proteinExistence type="inferred from homology"/>
<sequence length="750" mass="78410">MVRHRILTALLALPLAACGVEGTNATPESIDEIGTLSSADVKSALSAIPGVQVVGKHEDGVIPFYVRGDFGSTSQSLRGLAAGDVRAQMGDALNRIAPIFRLKAEDLVVRRTRVDAQGHMHVRYAQTKNGLPVVGEELVVHVDPAGHVYAVNGTARDGENVPAVARVSREAAAQSALRHTVGTGLNAESAQLVYYRPASSRLQLAYEVVVTGAGAELPVRDHVFVSARDGSILGRTTDIHTALNRKVYSANNGTSTPGTLKRSEGQAATGDAHVDGNYEKLGGTYNCYKNNFGRDSFDNAGASLISSVHYSRNYVNAYWDGTQMVYGDGDGVDSGMLGLSADVTTHELTHAVTEYESNLTYSGESGGLNEAMSDIFGAYCESYDSGTWATTNAVFMVGDDIWTPATPNDALRYMYDPAKDGASLDYWTSSSGSKDVHYSSGIANLAFTLLSRGGTHPRGKSTLNVTGIGVQKAGAIFYKANVDLMTPSTTFAQAKAYTEQAATALGYDAATVEAVTAAWTAVGVGIPPPPPCTTQVALSNGVAVTGISASEGAWSCIYTLAVPAGSTNLTFDLSGGTGDGDMYVKFGSEPSSTSYDCRPYKGGNTESCTIASPQAGTYYVKIYGYSDASGMSLKGAFTAGSGGGDGSVLTSGVETASYSGSSGTWKCFTLSVPSGKSSVVFTQTGKTGNTGDADLYVRQGSQPTTSSYTCRPYKSGNTETCTINSPAAGTWYACSYGYSAYTNVTMKGTY</sequence>
<feature type="signal peptide" evidence="9">
    <location>
        <begin position="1"/>
        <end position="19"/>
    </location>
</feature>
<dbReference type="PANTHER" id="PTHR33794">
    <property type="entry name" value="BACILLOLYSIN"/>
    <property type="match status" value="1"/>
</dbReference>
<keyword evidence="7" id="KW-0482">Metalloprotease</keyword>
<dbReference type="InterPro" id="IPR011096">
    <property type="entry name" value="FTP_domain"/>
</dbReference>
<dbReference type="InterPro" id="IPR050728">
    <property type="entry name" value="Zinc_Metalloprotease_M4"/>
</dbReference>
<protein>
    <submittedName>
        <fullName evidence="14">Peptidase M4</fullName>
    </submittedName>
</protein>
<evidence type="ECO:0000259" key="12">
    <source>
        <dbReference type="Pfam" id="PF04151"/>
    </source>
</evidence>
<dbReference type="RefSeq" id="WP_071902732.1">
    <property type="nucleotide sequence ID" value="NZ_MPIN01000011.1"/>
</dbReference>
<gene>
    <name evidence="14" type="ORF">BON30_34340</name>
</gene>
<keyword evidence="6" id="KW-0862">Zinc</keyword>
<keyword evidence="2" id="KW-0645">Protease</keyword>
<keyword evidence="4 9" id="KW-0732">Signal</keyword>
<dbReference type="Gene3D" id="3.10.170.10">
    <property type="match status" value="1"/>
</dbReference>
<feature type="domain" description="Peptidase C-terminal archaeal/bacterial" evidence="12">
    <location>
        <begin position="557"/>
        <end position="624"/>
    </location>
</feature>
<dbReference type="EMBL" id="MPIN01000011">
    <property type="protein sequence ID" value="OJH36239.1"/>
    <property type="molecule type" value="Genomic_DNA"/>
</dbReference>
<dbReference type="SUPFAM" id="SSF89260">
    <property type="entry name" value="Collagen-binding domain"/>
    <property type="match status" value="1"/>
</dbReference>